<evidence type="ECO:0000259" key="9">
    <source>
        <dbReference type="PROSITE" id="PS50850"/>
    </source>
</evidence>
<dbReference type="InterPro" id="IPR020846">
    <property type="entry name" value="MFS_dom"/>
</dbReference>
<feature type="transmembrane region" description="Helical" evidence="8">
    <location>
        <begin position="43"/>
        <end position="68"/>
    </location>
</feature>
<organism evidence="10 11">
    <name type="scientific">Littorina saxatilis</name>
    <dbReference type="NCBI Taxonomy" id="31220"/>
    <lineage>
        <taxon>Eukaryota</taxon>
        <taxon>Metazoa</taxon>
        <taxon>Spiralia</taxon>
        <taxon>Lophotrochozoa</taxon>
        <taxon>Mollusca</taxon>
        <taxon>Gastropoda</taxon>
        <taxon>Caenogastropoda</taxon>
        <taxon>Littorinimorpha</taxon>
        <taxon>Littorinoidea</taxon>
        <taxon>Littorinidae</taxon>
        <taxon>Littorina</taxon>
    </lineage>
</organism>
<keyword evidence="3" id="KW-0813">Transport</keyword>
<dbReference type="InterPro" id="IPR036259">
    <property type="entry name" value="MFS_trans_sf"/>
</dbReference>
<keyword evidence="5 8" id="KW-1133">Transmembrane helix</keyword>
<evidence type="ECO:0000256" key="3">
    <source>
        <dbReference type="ARBA" id="ARBA00022448"/>
    </source>
</evidence>
<dbReference type="PANTHER" id="PTHR23511:SF45">
    <property type="entry name" value="SVOP LIKE"/>
    <property type="match status" value="1"/>
</dbReference>
<reference evidence="10 11" key="1">
    <citation type="submission" date="2024-02" db="EMBL/GenBank/DDBJ databases">
        <title>Chromosome-scale genome assembly of the rough periwinkle Littorina saxatilis.</title>
        <authorList>
            <person name="De Jode A."/>
            <person name="Faria R."/>
            <person name="Formenti G."/>
            <person name="Sims Y."/>
            <person name="Smith T.P."/>
            <person name="Tracey A."/>
            <person name="Wood J.M.D."/>
            <person name="Zagrodzka Z.B."/>
            <person name="Johannesson K."/>
            <person name="Butlin R.K."/>
            <person name="Leder E.H."/>
        </authorList>
    </citation>
    <scope>NUCLEOTIDE SEQUENCE [LARGE SCALE GENOMIC DNA]</scope>
    <source>
        <strain evidence="10">Snail1</strain>
        <tissue evidence="10">Muscle</tissue>
    </source>
</reference>
<dbReference type="InterPro" id="IPR005828">
    <property type="entry name" value="MFS_sugar_transport-like"/>
</dbReference>
<feature type="transmembrane region" description="Helical" evidence="8">
    <location>
        <begin position="350"/>
        <end position="368"/>
    </location>
</feature>
<feature type="transmembrane region" description="Helical" evidence="8">
    <location>
        <begin position="408"/>
        <end position="428"/>
    </location>
</feature>
<dbReference type="GO" id="GO:0022857">
    <property type="term" value="F:transmembrane transporter activity"/>
    <property type="evidence" value="ECO:0007669"/>
    <property type="project" value="InterPro"/>
</dbReference>
<feature type="transmembrane region" description="Helical" evidence="8">
    <location>
        <begin position="108"/>
        <end position="126"/>
    </location>
</feature>
<keyword evidence="4 8" id="KW-0812">Transmembrane</keyword>
<evidence type="ECO:0000256" key="2">
    <source>
        <dbReference type="ARBA" id="ARBA00008335"/>
    </source>
</evidence>
<feature type="transmembrane region" description="Helical" evidence="8">
    <location>
        <begin position="194"/>
        <end position="215"/>
    </location>
</feature>
<dbReference type="AlphaFoldDB" id="A0AAN9AID4"/>
<feature type="domain" description="Major facilitator superfamily (MFS) profile" evidence="9">
    <location>
        <begin position="43"/>
        <end position="462"/>
    </location>
</feature>
<feature type="transmembrane region" description="Helical" evidence="8">
    <location>
        <begin position="80"/>
        <end position="101"/>
    </location>
</feature>
<sequence>MPLKYTEEQKQEQNGDVEGEATSSFTVEEAIEKIGFGWLQLRIYLVCKLIVATDAMEVMLLSLIGPVLQCYWSLHESQVAFMSTAVFFGMTVASPLAGLLADRYGRRTLLLISTVWTAFFGLLTTFSPFYVWLLILRGLVGVGMGGIPQGYAMVAEYVPSKFRAKMIVFSEVLWGCGSLFEILLAALVTPTLGWRWLFAISSIPVFIACVGLFFLPESARFLVAAGRSEEALKILQRTAEINRESLPPGTIVKSKEMSLGSLRDLFSREYRLTTILLWPIWFGASFGYYGIVLASPLLLSQQKANSTNGSGGECNVLDREDYVSLATSTVGEFAGLLVSFLLIDRIGRRWTGVLLLLGAAIFLFLLQLRVDHVLLTLFIFGARGTTLTVFNLFFIYTVEVYPTTMRALSVGMAVAWARLASMITPFFAQVLMVYSVPITVTIYGVVCLLCALFTFLLPIETMGRPMMQSVSYEPAKEPEETTKIISGNT</sequence>
<dbReference type="PROSITE" id="PS50850">
    <property type="entry name" value="MFS"/>
    <property type="match status" value="1"/>
</dbReference>
<evidence type="ECO:0000256" key="8">
    <source>
        <dbReference type="SAM" id="Phobius"/>
    </source>
</evidence>
<feature type="transmembrane region" description="Helical" evidence="8">
    <location>
        <begin position="275"/>
        <end position="299"/>
    </location>
</feature>
<gene>
    <name evidence="10" type="ORF">V1264_021468</name>
</gene>
<dbReference type="InterPro" id="IPR005829">
    <property type="entry name" value="Sugar_transporter_CS"/>
</dbReference>
<comment type="subcellular location">
    <subcellularLocation>
        <location evidence="1">Membrane</location>
        <topology evidence="1">Multi-pass membrane protein</topology>
    </subcellularLocation>
</comment>
<protein>
    <recommendedName>
        <fullName evidence="9">Major facilitator superfamily (MFS) profile domain-containing protein</fullName>
    </recommendedName>
</protein>
<evidence type="ECO:0000256" key="7">
    <source>
        <dbReference type="SAM" id="MobiDB-lite"/>
    </source>
</evidence>
<evidence type="ECO:0000256" key="6">
    <source>
        <dbReference type="ARBA" id="ARBA00023136"/>
    </source>
</evidence>
<feature type="compositionally biased region" description="Basic and acidic residues" evidence="7">
    <location>
        <begin position="1"/>
        <end position="13"/>
    </location>
</feature>
<dbReference type="PROSITE" id="PS00216">
    <property type="entry name" value="SUGAR_TRANSPORT_1"/>
    <property type="match status" value="1"/>
</dbReference>
<feature type="transmembrane region" description="Helical" evidence="8">
    <location>
        <begin position="322"/>
        <end position="343"/>
    </location>
</feature>
<name>A0AAN9AID4_9CAEN</name>
<feature type="transmembrane region" description="Helical" evidence="8">
    <location>
        <begin position="374"/>
        <end position="396"/>
    </location>
</feature>
<dbReference type="GO" id="GO:0016020">
    <property type="term" value="C:membrane"/>
    <property type="evidence" value="ECO:0007669"/>
    <property type="project" value="UniProtKB-SubCell"/>
</dbReference>
<dbReference type="PANTHER" id="PTHR23511">
    <property type="entry name" value="SYNAPTIC VESICLE GLYCOPROTEIN 2"/>
    <property type="match status" value="1"/>
</dbReference>
<proteinExistence type="inferred from homology"/>
<evidence type="ECO:0000256" key="5">
    <source>
        <dbReference type="ARBA" id="ARBA00022989"/>
    </source>
</evidence>
<evidence type="ECO:0000313" key="11">
    <source>
        <dbReference type="Proteomes" id="UP001374579"/>
    </source>
</evidence>
<feature type="region of interest" description="Disordered" evidence="7">
    <location>
        <begin position="1"/>
        <end position="21"/>
    </location>
</feature>
<accession>A0AAN9AID4</accession>
<dbReference type="Pfam" id="PF00083">
    <property type="entry name" value="Sugar_tr"/>
    <property type="match status" value="1"/>
</dbReference>
<evidence type="ECO:0000256" key="4">
    <source>
        <dbReference type="ARBA" id="ARBA00022692"/>
    </source>
</evidence>
<feature type="transmembrane region" description="Helical" evidence="8">
    <location>
        <begin position="166"/>
        <end position="188"/>
    </location>
</feature>
<dbReference type="SUPFAM" id="SSF103473">
    <property type="entry name" value="MFS general substrate transporter"/>
    <property type="match status" value="1"/>
</dbReference>
<feature type="transmembrane region" description="Helical" evidence="8">
    <location>
        <begin position="132"/>
        <end position="154"/>
    </location>
</feature>
<keyword evidence="11" id="KW-1185">Reference proteome</keyword>
<feature type="transmembrane region" description="Helical" evidence="8">
    <location>
        <begin position="434"/>
        <end position="457"/>
    </location>
</feature>
<comment type="similarity">
    <text evidence="2">Belongs to the major facilitator superfamily.</text>
</comment>
<keyword evidence="6 8" id="KW-0472">Membrane</keyword>
<dbReference type="Gene3D" id="1.20.1250.20">
    <property type="entry name" value="MFS general substrate transporter like domains"/>
    <property type="match status" value="1"/>
</dbReference>
<evidence type="ECO:0000256" key="1">
    <source>
        <dbReference type="ARBA" id="ARBA00004141"/>
    </source>
</evidence>
<dbReference type="EMBL" id="JBAMIC010004070">
    <property type="protein sequence ID" value="KAK7087411.1"/>
    <property type="molecule type" value="Genomic_DNA"/>
</dbReference>
<dbReference type="Proteomes" id="UP001374579">
    <property type="component" value="Unassembled WGS sequence"/>
</dbReference>
<comment type="caution">
    <text evidence="10">The sequence shown here is derived from an EMBL/GenBank/DDBJ whole genome shotgun (WGS) entry which is preliminary data.</text>
</comment>
<evidence type="ECO:0000313" key="10">
    <source>
        <dbReference type="EMBL" id="KAK7087411.1"/>
    </source>
</evidence>